<dbReference type="Gene3D" id="3.90.76.10">
    <property type="entry name" value="Dipeptide-binding Protein, Domain 1"/>
    <property type="match status" value="1"/>
</dbReference>
<proteinExistence type="predicted"/>
<dbReference type="EMBL" id="MAAO01000002">
    <property type="protein sequence ID" value="OUS00188.1"/>
    <property type="molecule type" value="Genomic_DNA"/>
</dbReference>
<accession>A0A1Y5FD75</accession>
<comment type="caution">
    <text evidence="1">The sequence shown here is derived from an EMBL/GenBank/DDBJ whole genome shotgun (WGS) entry which is preliminary data.</text>
</comment>
<protein>
    <recommendedName>
        <fullName evidence="3">Solute-binding protein family 5 domain-containing protein</fullName>
    </recommendedName>
</protein>
<reference evidence="2" key="1">
    <citation type="journal article" date="2017" name="Proc. Natl. Acad. Sci. U.S.A.">
        <title>Simulation of Deepwater Horizon oil plume reveals substrate specialization within a complex community of hydrocarbon-degraders.</title>
        <authorList>
            <person name="Hu P."/>
            <person name="Dubinsky E.A."/>
            <person name="Probst A.J."/>
            <person name="Wang J."/>
            <person name="Sieber C.M.K."/>
            <person name="Tom L.M."/>
            <person name="Gardinali P."/>
            <person name="Banfield J.F."/>
            <person name="Atlas R.M."/>
            <person name="Andersen G.L."/>
        </authorList>
    </citation>
    <scope>NUCLEOTIDE SEQUENCE [LARGE SCALE GENOMIC DNA]</scope>
</reference>
<evidence type="ECO:0008006" key="3">
    <source>
        <dbReference type="Google" id="ProtNLM"/>
    </source>
</evidence>
<organism evidence="1 2">
    <name type="scientific">Halobacteriovorax marinus</name>
    <dbReference type="NCBI Taxonomy" id="97084"/>
    <lineage>
        <taxon>Bacteria</taxon>
        <taxon>Pseudomonadati</taxon>
        <taxon>Bdellovibrionota</taxon>
        <taxon>Bacteriovoracia</taxon>
        <taxon>Bacteriovoracales</taxon>
        <taxon>Halobacteriovoraceae</taxon>
        <taxon>Halobacteriovorax</taxon>
    </lineage>
</organism>
<evidence type="ECO:0000313" key="2">
    <source>
        <dbReference type="Proteomes" id="UP000196531"/>
    </source>
</evidence>
<gene>
    <name evidence="1" type="ORF">A9Q84_03115</name>
</gene>
<dbReference type="SUPFAM" id="SSF53850">
    <property type="entry name" value="Periplasmic binding protein-like II"/>
    <property type="match status" value="1"/>
</dbReference>
<dbReference type="AlphaFoldDB" id="A0A1Y5FD75"/>
<evidence type="ECO:0000313" key="1">
    <source>
        <dbReference type="EMBL" id="OUS00188.1"/>
    </source>
</evidence>
<name>A0A1Y5FD75_9BACT</name>
<dbReference type="PROSITE" id="PS51257">
    <property type="entry name" value="PROKAR_LIPOPROTEIN"/>
    <property type="match status" value="1"/>
</dbReference>
<dbReference type="Proteomes" id="UP000196531">
    <property type="component" value="Unassembled WGS sequence"/>
</dbReference>
<sequence length="457" mass="52560">MLKYLLLFSLIATSCSKGNTDDSWDVISNGGVPRITPKMALSNIGAYILKQTHQTIFFYDKSGNLSSSIMKDWSTTRDYKEINLCTKKNLHFTNQRMFTVEDLKITISKAIKKEQKYTVSMNKNCLKYNFETSAKYLLYKLTLLFHAPSVKSKIKDVEHGLGKFMVTKLSDAKISLIRKQRVDNGYNSINLYDITSFDKKKLGNQIEDYNRIAVSEIPSEIKEDYNNFNVSILKSSIIIFNIKENELRKRTFNCISLPKVRSILFGESKDKINLRYITPIGIPGSEIGTPVQNCNRGKNTRPLIFANWKHDKKEDLQKYFDTLKVKTGVAVIVKNFTFAQLNDMVWKTKTGYDLVVPFLDSTQNAVAETFSAFANQEQKFYNFSTTYLLGDYDLLMNIDNKKEISPLVKKINKNIEKHHLAIPLKQVTRLFYFPKRLKRFAIGSDLLEHPDVGAIEL</sequence>